<proteinExistence type="predicted"/>
<dbReference type="EMBL" id="JYIW01000021">
    <property type="protein sequence ID" value="KJL30063.1"/>
    <property type="molecule type" value="Genomic_DNA"/>
</dbReference>
<keyword evidence="1" id="KW-0732">Signal</keyword>
<sequence>MSLRLWSATAALVTALVVIPSASVAADTAPEPPAACTVGGVSVPDGSPLPTDIPTVVSCFDSVEEAEQFIEAGAPGDLEQLQPAQDAARGTTARAAASTVIVGKAWTGASRSGTALLHWGAGAGCFGTTFGFPSLASGWNNTIRSAEGLVNCWSVQYDLSNYGGTFVTCSSYCSGLGTMAARTSSIVYRPAG</sequence>
<accession>A0A0F0LA98</accession>
<dbReference type="OrthoDB" id="5007281at2"/>
<organism evidence="2 3">
    <name type="scientific">Microbacterium oxydans</name>
    <dbReference type="NCBI Taxonomy" id="82380"/>
    <lineage>
        <taxon>Bacteria</taxon>
        <taxon>Bacillati</taxon>
        <taxon>Actinomycetota</taxon>
        <taxon>Actinomycetes</taxon>
        <taxon>Micrococcales</taxon>
        <taxon>Microbacteriaceae</taxon>
        <taxon>Microbacterium</taxon>
    </lineage>
</organism>
<dbReference type="Proteomes" id="UP000033640">
    <property type="component" value="Unassembled WGS sequence"/>
</dbReference>
<evidence type="ECO:0000313" key="3">
    <source>
        <dbReference type="Proteomes" id="UP000033640"/>
    </source>
</evidence>
<dbReference type="AlphaFoldDB" id="A0A0F0LA98"/>
<dbReference type="PATRIC" id="fig|82380.11.peg.1237"/>
<name>A0A0F0LA98_9MICO</name>
<dbReference type="RefSeq" id="WP_045278610.1">
    <property type="nucleotide sequence ID" value="NZ_JYIW01000021.1"/>
</dbReference>
<evidence type="ECO:0000313" key="2">
    <source>
        <dbReference type="EMBL" id="KJL30063.1"/>
    </source>
</evidence>
<reference evidence="2 3" key="1">
    <citation type="submission" date="2015-02" db="EMBL/GenBank/DDBJ databases">
        <title>Draft genome sequences of ten Microbacterium spp. with emphasis on heavy metal contaminated environments.</title>
        <authorList>
            <person name="Corretto E."/>
        </authorList>
    </citation>
    <scope>NUCLEOTIDE SEQUENCE [LARGE SCALE GENOMIC DNA]</scope>
    <source>
        <strain evidence="2 3">BEL4b</strain>
    </source>
</reference>
<gene>
    <name evidence="2" type="ORF">RS83_01205</name>
</gene>
<feature type="chain" id="PRO_5002444979" evidence="1">
    <location>
        <begin position="26"/>
        <end position="192"/>
    </location>
</feature>
<feature type="signal peptide" evidence="1">
    <location>
        <begin position="1"/>
        <end position="25"/>
    </location>
</feature>
<evidence type="ECO:0000256" key="1">
    <source>
        <dbReference type="SAM" id="SignalP"/>
    </source>
</evidence>
<protein>
    <submittedName>
        <fullName evidence="2">Uncharacterized protein</fullName>
    </submittedName>
</protein>
<comment type="caution">
    <text evidence="2">The sequence shown here is derived from an EMBL/GenBank/DDBJ whole genome shotgun (WGS) entry which is preliminary data.</text>
</comment>